<protein>
    <submittedName>
        <fullName evidence="1">Uncharacterized protein</fullName>
    </submittedName>
</protein>
<name>A0A9D7LRM2_9RHOO</name>
<sequence length="94" mass="10252">MEALYDLGVHYGIVALDVKRSLVAGCLPEVLLAFHVPSIASLHLSVTLKSGSGRLVHRSGMRVNAQPLSRVPVITVLDKLETWLSRQPKQKLVA</sequence>
<gene>
    <name evidence="1" type="ORF">IPN75_11320</name>
</gene>
<proteinExistence type="predicted"/>
<dbReference type="EMBL" id="JADKBR010000015">
    <property type="protein sequence ID" value="MBK8890918.1"/>
    <property type="molecule type" value="Genomic_DNA"/>
</dbReference>
<reference evidence="1" key="1">
    <citation type="submission" date="2020-10" db="EMBL/GenBank/DDBJ databases">
        <title>Connecting structure to function with the recovery of over 1000 high-quality activated sludge metagenome-assembled genomes encoding full-length rRNA genes using long-read sequencing.</title>
        <authorList>
            <person name="Singleton C.M."/>
            <person name="Petriglieri F."/>
            <person name="Kristensen J.M."/>
            <person name="Kirkegaard R.H."/>
            <person name="Michaelsen T.Y."/>
            <person name="Andersen M.H."/>
            <person name="Karst S.M."/>
            <person name="Dueholm M.S."/>
            <person name="Nielsen P.H."/>
            <person name="Albertsen M."/>
        </authorList>
    </citation>
    <scope>NUCLEOTIDE SEQUENCE</scope>
    <source>
        <strain evidence="1">OdNE_18-Q3-R46-58_BAT3C.305</strain>
    </source>
</reference>
<dbReference type="AlphaFoldDB" id="A0A9D7LRM2"/>
<evidence type="ECO:0000313" key="1">
    <source>
        <dbReference type="EMBL" id="MBK8890918.1"/>
    </source>
</evidence>
<comment type="caution">
    <text evidence="1">The sequence shown here is derived from an EMBL/GenBank/DDBJ whole genome shotgun (WGS) entry which is preliminary data.</text>
</comment>
<accession>A0A9D7LRM2</accession>
<dbReference type="Proteomes" id="UP000808146">
    <property type="component" value="Unassembled WGS sequence"/>
</dbReference>
<evidence type="ECO:0000313" key="2">
    <source>
        <dbReference type="Proteomes" id="UP000808146"/>
    </source>
</evidence>
<organism evidence="1 2">
    <name type="scientific">Candidatus Dechloromonas phosphorivorans</name>
    <dbReference type="NCBI Taxonomy" id="2899244"/>
    <lineage>
        <taxon>Bacteria</taxon>
        <taxon>Pseudomonadati</taxon>
        <taxon>Pseudomonadota</taxon>
        <taxon>Betaproteobacteria</taxon>
        <taxon>Rhodocyclales</taxon>
        <taxon>Azonexaceae</taxon>
        <taxon>Dechloromonas</taxon>
    </lineage>
</organism>